<accession>A0A2I3BRM2</accession>
<dbReference type="AlphaFoldDB" id="A0A2I3BRM2"/>
<dbReference type="ProteomicsDB" id="311995"/>
<reference evidence="1 3" key="1">
    <citation type="journal article" date="2009" name="PLoS Biol.">
        <title>Lineage-specific biology revealed by a finished genome assembly of the mouse.</title>
        <authorList>
            <consortium name="Mouse Genome Sequencing Consortium"/>
            <person name="Church D.M."/>
            <person name="Goodstadt L."/>
            <person name="Hillier L.W."/>
            <person name="Zody M.C."/>
            <person name="Goldstein S."/>
            <person name="She X."/>
            <person name="Bult C.J."/>
            <person name="Agarwala R."/>
            <person name="Cherry J.L."/>
            <person name="DiCuccio M."/>
            <person name="Hlavina W."/>
            <person name="Kapustin Y."/>
            <person name="Meric P."/>
            <person name="Maglott D."/>
            <person name="Birtle Z."/>
            <person name="Marques A.C."/>
            <person name="Graves T."/>
            <person name="Zhou S."/>
            <person name="Teague B."/>
            <person name="Potamousis K."/>
            <person name="Churas C."/>
            <person name="Place M."/>
            <person name="Herschleb J."/>
            <person name="Runnheim R."/>
            <person name="Forrest D."/>
            <person name="Amos-Landgraf J."/>
            <person name="Schwartz D.C."/>
            <person name="Cheng Z."/>
            <person name="Lindblad-Toh K."/>
            <person name="Eichler E.E."/>
            <person name="Ponting C.P."/>
        </authorList>
    </citation>
    <scope>NUCLEOTIDE SEQUENCE [LARGE SCALE GENOMIC DNA]</scope>
    <source>
        <strain evidence="1 3">C57BL/6J</strain>
    </source>
</reference>
<dbReference type="Ensembl" id="ENSMUST00000226828.2">
    <property type="protein sequence ID" value="ENSMUSP00000154648.2"/>
    <property type="gene ID" value="ENSMUSG00000021846.11"/>
</dbReference>
<evidence type="ECO:0000313" key="1">
    <source>
        <dbReference type="Ensembl" id="ENSMUSP00000154648.2"/>
    </source>
</evidence>
<proteinExistence type="predicted"/>
<reference evidence="1 3" key="2">
    <citation type="journal article" date="2011" name="PLoS Biol.">
        <title>Modernizing reference genome assemblies.</title>
        <authorList>
            <person name="Church D.M."/>
            <person name="Schneider V.A."/>
            <person name="Graves T."/>
            <person name="Auger K."/>
            <person name="Cunningham F."/>
            <person name="Bouk N."/>
            <person name="Chen H.C."/>
            <person name="Agarwala R."/>
            <person name="McLaren W.M."/>
            <person name="Ritchie G.R."/>
            <person name="Albracht D."/>
            <person name="Kremitzki M."/>
            <person name="Rock S."/>
            <person name="Kotkiewicz H."/>
            <person name="Kremitzki C."/>
            <person name="Wollam A."/>
            <person name="Trani L."/>
            <person name="Fulton L."/>
            <person name="Fulton R."/>
            <person name="Matthews L."/>
            <person name="Whitehead S."/>
            <person name="Chow W."/>
            <person name="Torrance J."/>
            <person name="Dunn M."/>
            <person name="Harden G."/>
            <person name="Threadgold G."/>
            <person name="Wood J."/>
            <person name="Collins J."/>
            <person name="Heath P."/>
            <person name="Griffiths G."/>
            <person name="Pelan S."/>
            <person name="Grafham D."/>
            <person name="Eichler E.E."/>
            <person name="Weinstock G."/>
            <person name="Mardis E.R."/>
            <person name="Wilson R.K."/>
            <person name="Howe K."/>
            <person name="Flicek P."/>
            <person name="Hubbard T."/>
        </authorList>
    </citation>
    <scope>NUCLEOTIDE SEQUENCE [LARGE SCALE GENOMIC DNA]</scope>
    <source>
        <strain evidence="1 3">C57BL/6J</strain>
    </source>
</reference>
<name>A0A2I3BRM2_MOUSE</name>
<evidence type="ECO:0000313" key="2">
    <source>
        <dbReference type="MGI" id="MGI:1891445"/>
    </source>
</evidence>
<dbReference type="VEuPathDB" id="HostDB:ENSMUSG00000021846"/>
<dbReference type="MGI" id="MGI:1891445">
    <property type="gene designation" value="Peli2"/>
</dbReference>
<dbReference type="Proteomes" id="UP000000589">
    <property type="component" value="Chromosome 14"/>
</dbReference>
<dbReference type="AGR" id="MGI:1891445"/>
<dbReference type="ExpressionAtlas" id="A0A2I3BRM2">
    <property type="expression patterns" value="baseline and differential"/>
</dbReference>
<evidence type="ECO:0000313" key="3">
    <source>
        <dbReference type="Proteomes" id="UP000000589"/>
    </source>
</evidence>
<dbReference type="Bgee" id="ENSMUSG00000021846">
    <property type="expression patterns" value="Expressed in basioccipital bone and 245 other cell types or tissues"/>
</dbReference>
<keyword evidence="3" id="KW-1185">Reference proteome</keyword>
<sequence length="45" mass="4943">MFSPGQEEPSAPNKEPVKYGELVVLGPSAPEDITAYRTRCHGARR</sequence>
<gene>
    <name evidence="1 2" type="primary">Peli2</name>
</gene>
<dbReference type="GeneTree" id="ENSGT00950000183050"/>
<reference evidence="1" key="4">
    <citation type="submission" date="2025-09" db="UniProtKB">
        <authorList>
            <consortium name="Ensembl"/>
        </authorList>
    </citation>
    <scope>IDENTIFICATION</scope>
    <source>
        <strain evidence="1">C57BL/6J</strain>
    </source>
</reference>
<organism evidence="1 3">
    <name type="scientific">Mus musculus</name>
    <name type="common">Mouse</name>
    <dbReference type="NCBI Taxonomy" id="10090"/>
    <lineage>
        <taxon>Eukaryota</taxon>
        <taxon>Metazoa</taxon>
        <taxon>Chordata</taxon>
        <taxon>Craniata</taxon>
        <taxon>Vertebrata</taxon>
        <taxon>Euteleostomi</taxon>
        <taxon>Mammalia</taxon>
        <taxon>Eutheria</taxon>
        <taxon>Euarchontoglires</taxon>
        <taxon>Glires</taxon>
        <taxon>Rodentia</taxon>
        <taxon>Myomorpha</taxon>
        <taxon>Muroidea</taxon>
        <taxon>Muridae</taxon>
        <taxon>Murinae</taxon>
        <taxon>Mus</taxon>
        <taxon>Mus</taxon>
    </lineage>
</organism>
<protein>
    <submittedName>
        <fullName evidence="1">Pellino 2</fullName>
    </submittedName>
</protein>
<dbReference type="Antibodypedia" id="11214">
    <property type="antibodies" value="88 antibodies from 20 providers"/>
</dbReference>
<reference evidence="1" key="3">
    <citation type="submission" date="2025-08" db="UniProtKB">
        <authorList>
            <consortium name="Ensembl"/>
        </authorList>
    </citation>
    <scope>IDENTIFICATION</scope>
    <source>
        <strain evidence="1">C57BL/6J</strain>
    </source>
</reference>